<accession>A0A8J6N0I1</accession>
<reference evidence="10 11" key="1">
    <citation type="submission" date="2020-08" db="EMBL/GenBank/DDBJ databases">
        <title>Bridging the membrane lipid divide: bacteria of the FCB group superphylum have the potential to synthesize archaeal ether lipids.</title>
        <authorList>
            <person name="Villanueva L."/>
            <person name="Von Meijenfeldt F.A.B."/>
            <person name="Westbye A.B."/>
            <person name="Yadav S."/>
            <person name="Hopmans E.C."/>
            <person name="Dutilh B.E."/>
            <person name="Sinninghe Damste J.S."/>
        </authorList>
    </citation>
    <scope>NUCLEOTIDE SEQUENCE [LARGE SCALE GENOMIC DNA]</scope>
    <source>
        <strain evidence="10">NIOZ-UU27</strain>
    </source>
</reference>
<protein>
    <recommendedName>
        <fullName evidence="9">Cobalamin biosynthesis protein CobD</fullName>
    </recommendedName>
</protein>
<gene>
    <name evidence="9 10" type="primary">cobD</name>
    <name evidence="10" type="ORF">H8E19_10800</name>
</gene>
<evidence type="ECO:0000256" key="6">
    <source>
        <dbReference type="ARBA" id="ARBA00022692"/>
    </source>
</evidence>
<keyword evidence="7 9" id="KW-1133">Transmembrane helix</keyword>
<keyword evidence="4 9" id="KW-1003">Cell membrane</keyword>
<dbReference type="Proteomes" id="UP000650524">
    <property type="component" value="Unassembled WGS sequence"/>
</dbReference>
<organism evidence="10 11">
    <name type="scientific">Candidatus Desulfacyla euxinica</name>
    <dbReference type="NCBI Taxonomy" id="2841693"/>
    <lineage>
        <taxon>Bacteria</taxon>
        <taxon>Deltaproteobacteria</taxon>
        <taxon>Candidatus Desulfacyla</taxon>
    </lineage>
</organism>
<feature type="transmembrane region" description="Helical" evidence="9">
    <location>
        <begin position="309"/>
        <end position="328"/>
    </location>
</feature>
<dbReference type="UniPathway" id="UPA00148"/>
<dbReference type="GO" id="GO:0009236">
    <property type="term" value="P:cobalamin biosynthetic process"/>
    <property type="evidence" value="ECO:0007669"/>
    <property type="project" value="UniProtKB-UniRule"/>
</dbReference>
<comment type="caution">
    <text evidence="10">The sequence shown here is derived from an EMBL/GenBank/DDBJ whole genome shotgun (WGS) entry which is preliminary data.</text>
</comment>
<feature type="transmembrane region" description="Helical" evidence="9">
    <location>
        <begin position="159"/>
        <end position="187"/>
    </location>
</feature>
<dbReference type="EMBL" id="JACNJD010000241">
    <property type="protein sequence ID" value="MBC8177881.1"/>
    <property type="molecule type" value="Genomic_DNA"/>
</dbReference>
<evidence type="ECO:0000256" key="3">
    <source>
        <dbReference type="ARBA" id="ARBA00006263"/>
    </source>
</evidence>
<proteinExistence type="inferred from homology"/>
<comment type="subcellular location">
    <subcellularLocation>
        <location evidence="1 9">Cell membrane</location>
        <topology evidence="1 9">Multi-pass membrane protein</topology>
    </subcellularLocation>
</comment>
<keyword evidence="8 9" id="KW-0472">Membrane</keyword>
<dbReference type="PANTHER" id="PTHR34308">
    <property type="entry name" value="COBALAMIN BIOSYNTHESIS PROTEIN CBIB"/>
    <property type="match status" value="1"/>
</dbReference>
<evidence type="ECO:0000313" key="10">
    <source>
        <dbReference type="EMBL" id="MBC8177881.1"/>
    </source>
</evidence>
<evidence type="ECO:0000256" key="7">
    <source>
        <dbReference type="ARBA" id="ARBA00022989"/>
    </source>
</evidence>
<comment type="pathway">
    <text evidence="2 9">Cofactor biosynthesis; adenosylcobalamin biosynthesis.</text>
</comment>
<dbReference type="NCBIfam" id="TIGR00380">
    <property type="entry name" value="cobal_cbiB"/>
    <property type="match status" value="1"/>
</dbReference>
<dbReference type="GO" id="GO:0015420">
    <property type="term" value="F:ABC-type vitamin B12 transporter activity"/>
    <property type="evidence" value="ECO:0007669"/>
    <property type="project" value="UniProtKB-UniRule"/>
</dbReference>
<evidence type="ECO:0000313" key="11">
    <source>
        <dbReference type="Proteomes" id="UP000650524"/>
    </source>
</evidence>
<dbReference type="InterPro" id="IPR004485">
    <property type="entry name" value="Cobalamin_biosynth_CobD/CbiB"/>
</dbReference>
<evidence type="ECO:0000256" key="9">
    <source>
        <dbReference type="HAMAP-Rule" id="MF_00024"/>
    </source>
</evidence>
<evidence type="ECO:0000256" key="4">
    <source>
        <dbReference type="ARBA" id="ARBA00022475"/>
    </source>
</evidence>
<feature type="transmembrane region" description="Helical" evidence="9">
    <location>
        <begin position="51"/>
        <end position="73"/>
    </location>
</feature>
<comment type="function">
    <text evidence="9">Converts cobyric acid to cobinamide by the addition of aminopropanol on the F carboxylic group.</text>
</comment>
<evidence type="ECO:0000256" key="5">
    <source>
        <dbReference type="ARBA" id="ARBA00022573"/>
    </source>
</evidence>
<dbReference type="GO" id="GO:0048472">
    <property type="term" value="F:threonine-phosphate decarboxylase activity"/>
    <property type="evidence" value="ECO:0007669"/>
    <property type="project" value="InterPro"/>
</dbReference>
<name>A0A8J6N0I1_9DELT</name>
<dbReference type="Pfam" id="PF03186">
    <property type="entry name" value="CobD_Cbib"/>
    <property type="match status" value="1"/>
</dbReference>
<evidence type="ECO:0000256" key="1">
    <source>
        <dbReference type="ARBA" id="ARBA00004651"/>
    </source>
</evidence>
<comment type="similarity">
    <text evidence="3 9">Belongs to the CobD/CbiB family.</text>
</comment>
<sequence>MFESAIILFLAFILDLLLGDPRYRFHPIRLIGRCISFFTHILRRAGLDGRWGGVVLVMMVVFIFLTAFLASGLVLHRINILLSLGFDLFVCYSCLALKDLFYHMDRVNHALKGDNLAEARKAISMVVGREVRFLDEKGISRAAIETMAENFVDGFLSPIFWYLSGGILGYIFGLSPVMTAVVFMLTFKVASTLDSMVGYKDSEFLEFGWAGAKLDDIMNFIPARLSLIFLFAGAWFCRLEASDGIRVALRDRLKHDSPNAAHAESFVAGALGVRLGGPTVYPDGHKDKPWLGKGGPDPLPQHIRRTAALLTRSAWVAVGCIIFVLVLLA</sequence>
<comment type="caution">
    <text evidence="9">Lacks conserved residue(s) required for the propagation of feature annotation.</text>
</comment>
<feature type="transmembrane region" description="Helical" evidence="9">
    <location>
        <begin position="80"/>
        <end position="98"/>
    </location>
</feature>
<dbReference type="HAMAP" id="MF_00024">
    <property type="entry name" value="CobD_CbiB"/>
    <property type="match status" value="1"/>
</dbReference>
<keyword evidence="5 9" id="KW-0169">Cobalamin biosynthesis</keyword>
<keyword evidence="6 9" id="KW-0812">Transmembrane</keyword>
<evidence type="ECO:0000256" key="8">
    <source>
        <dbReference type="ARBA" id="ARBA00023136"/>
    </source>
</evidence>
<dbReference type="PANTHER" id="PTHR34308:SF1">
    <property type="entry name" value="COBALAMIN BIOSYNTHESIS PROTEIN CBIB"/>
    <property type="match status" value="1"/>
</dbReference>
<evidence type="ECO:0000256" key="2">
    <source>
        <dbReference type="ARBA" id="ARBA00004953"/>
    </source>
</evidence>
<dbReference type="GO" id="GO:0005886">
    <property type="term" value="C:plasma membrane"/>
    <property type="evidence" value="ECO:0007669"/>
    <property type="project" value="UniProtKB-SubCell"/>
</dbReference>
<dbReference type="AlphaFoldDB" id="A0A8J6N0I1"/>